<dbReference type="Proteomes" id="UP000469125">
    <property type="component" value="Unassembled WGS sequence"/>
</dbReference>
<comment type="caution">
    <text evidence="1">The sequence shown here is derived from an EMBL/GenBank/DDBJ whole genome shotgun (WGS) entry which is preliminary data.</text>
</comment>
<dbReference type="AlphaFoldDB" id="A0A6N8FHL3"/>
<proteinExistence type="predicted"/>
<dbReference type="RefSeq" id="WP_155669139.1">
    <property type="nucleotide sequence ID" value="NZ_WOCA01000009.1"/>
</dbReference>
<dbReference type="EMBL" id="WOCA01000009">
    <property type="protein sequence ID" value="MUK89162.1"/>
    <property type="molecule type" value="Genomic_DNA"/>
</dbReference>
<protein>
    <submittedName>
        <fullName evidence="1">Uncharacterized protein</fullName>
    </submittedName>
</protein>
<name>A0A6N8FHL3_9BACI</name>
<organism evidence="1 2">
    <name type="scientific">Ornithinibacillus caprae</name>
    <dbReference type="NCBI Taxonomy" id="2678566"/>
    <lineage>
        <taxon>Bacteria</taxon>
        <taxon>Bacillati</taxon>
        <taxon>Bacillota</taxon>
        <taxon>Bacilli</taxon>
        <taxon>Bacillales</taxon>
        <taxon>Bacillaceae</taxon>
        <taxon>Ornithinibacillus</taxon>
    </lineage>
</organism>
<sequence length="81" mass="8991">MSLRITNVKLNYVNEEIESANVYFRGISNTQINLSGNVLIPPSEYNGSEDIQTLKPIVIEKINQLLNSDPVEDDPEVSSAV</sequence>
<accession>A0A6N8FHL3</accession>
<reference evidence="1 2" key="1">
    <citation type="submission" date="2019-11" db="EMBL/GenBank/DDBJ databases">
        <authorList>
            <person name="Li X."/>
        </authorList>
    </citation>
    <scope>NUCLEOTIDE SEQUENCE [LARGE SCALE GENOMIC DNA]</scope>
    <source>
        <strain evidence="1 2">L9</strain>
    </source>
</reference>
<evidence type="ECO:0000313" key="1">
    <source>
        <dbReference type="EMBL" id="MUK89162.1"/>
    </source>
</evidence>
<keyword evidence="2" id="KW-1185">Reference proteome</keyword>
<gene>
    <name evidence="1" type="ORF">GMD78_12340</name>
</gene>
<evidence type="ECO:0000313" key="2">
    <source>
        <dbReference type="Proteomes" id="UP000469125"/>
    </source>
</evidence>